<evidence type="ECO:0000313" key="2">
    <source>
        <dbReference type="Proteomes" id="UP000010808"/>
    </source>
</evidence>
<dbReference type="HOGENOM" id="CLU_2259216_0_0_7"/>
<keyword evidence="2" id="KW-1185">Reference proteome</keyword>
<gene>
    <name evidence="1" type="ORF">DESAM_22860</name>
</gene>
<reference evidence="1 2" key="1">
    <citation type="submission" date="2012-10" db="EMBL/GenBank/DDBJ databases">
        <authorList>
            <person name="Genoscope - CEA"/>
        </authorList>
    </citation>
    <scope>NUCLEOTIDE SEQUENCE [LARGE SCALE GENOMIC DNA]</scope>
    <source>
        <strain evidence="2">AM13 / DSM 14728</strain>
    </source>
</reference>
<accession>L0RFW3</accession>
<dbReference type="AlphaFoldDB" id="L0RFW3"/>
<protein>
    <submittedName>
        <fullName evidence="1">Uncharacterized protein</fullName>
    </submittedName>
</protein>
<dbReference type="Proteomes" id="UP000010808">
    <property type="component" value="Chromosome"/>
</dbReference>
<organism evidence="1 2">
    <name type="scientific">Maridesulfovibrio hydrothermalis AM13 = DSM 14728</name>
    <dbReference type="NCBI Taxonomy" id="1121451"/>
    <lineage>
        <taxon>Bacteria</taxon>
        <taxon>Pseudomonadati</taxon>
        <taxon>Thermodesulfobacteriota</taxon>
        <taxon>Desulfovibrionia</taxon>
        <taxon>Desulfovibrionales</taxon>
        <taxon>Desulfovibrionaceae</taxon>
        <taxon>Maridesulfovibrio</taxon>
    </lineage>
</organism>
<proteinExistence type="predicted"/>
<evidence type="ECO:0000313" key="1">
    <source>
        <dbReference type="EMBL" id="CCO25127.1"/>
    </source>
</evidence>
<dbReference type="KEGG" id="dhy:DESAM_22860"/>
<dbReference type="STRING" id="1121451.DESAM_22860"/>
<name>L0RFW3_9BACT</name>
<dbReference type="EMBL" id="FO203522">
    <property type="protein sequence ID" value="CCO25127.1"/>
    <property type="molecule type" value="Genomic_DNA"/>
</dbReference>
<sequence>MWVKAVSSFTSKPLLTISFETALSTRLKTLLLRGIVSVSESSPTIIRRGRSDACTSGGITNKLSKATNSKIVFLMSYSLKKIIILKMSSPSPRVVVLDIRSLT</sequence>